<dbReference type="RefSeq" id="WP_067279527.1">
    <property type="nucleotide sequence ID" value="NZ_LOHS01000088.1"/>
</dbReference>
<evidence type="ECO:0000256" key="1">
    <source>
        <dbReference type="SAM" id="MobiDB-lite"/>
    </source>
</evidence>
<name>A0A177HPE6_9ACTN</name>
<evidence type="ECO:0000313" key="3">
    <source>
        <dbReference type="Proteomes" id="UP000077381"/>
    </source>
</evidence>
<dbReference type="OrthoDB" id="4238817at2"/>
<organism evidence="2 3">
    <name type="scientific">Streptomyces jeddahensis</name>
    <dbReference type="NCBI Taxonomy" id="1716141"/>
    <lineage>
        <taxon>Bacteria</taxon>
        <taxon>Bacillati</taxon>
        <taxon>Actinomycetota</taxon>
        <taxon>Actinomycetes</taxon>
        <taxon>Kitasatosporales</taxon>
        <taxon>Streptomycetaceae</taxon>
        <taxon>Streptomyces</taxon>
    </lineage>
</organism>
<dbReference type="PATRIC" id="fig|1716141.3.peg.4158"/>
<protein>
    <submittedName>
        <fullName evidence="2">Uncharacterized protein</fullName>
    </submittedName>
</protein>
<reference evidence="2 3" key="1">
    <citation type="submission" date="2015-12" db="EMBL/GenBank/DDBJ databases">
        <title>Genome sequence of Streptomyces sp. G25.</title>
        <authorList>
            <person name="Poehlein A."/>
            <person name="Roettig A."/>
            <person name="Hiessl S."/>
            <person name="Hauschild P."/>
            <person name="Schauer J."/>
            <person name="Madkour M.H."/>
            <person name="Al-Ansari A.M."/>
            <person name="Almakishah N.H."/>
            <person name="Steinbuechel A."/>
            <person name="Daniel R."/>
        </authorList>
    </citation>
    <scope>NUCLEOTIDE SEQUENCE [LARGE SCALE GENOMIC DNA]</scope>
    <source>
        <strain evidence="3">G25(2015)</strain>
    </source>
</reference>
<feature type="compositionally biased region" description="Basic and acidic residues" evidence="1">
    <location>
        <begin position="56"/>
        <end position="79"/>
    </location>
</feature>
<sequence length="79" mass="8833">MDSTSATPGCLPGHTHHHATYAELTDAYWLEPPIYTHSPYVVDEVQDDTAYADEGADGRQEPQHSPHPEFHHTPVHAFD</sequence>
<dbReference type="EMBL" id="LOHS01000088">
    <property type="protein sequence ID" value="OAH12606.1"/>
    <property type="molecule type" value="Genomic_DNA"/>
</dbReference>
<comment type="caution">
    <text evidence="2">The sequence shown here is derived from an EMBL/GenBank/DDBJ whole genome shotgun (WGS) entry which is preliminary data.</text>
</comment>
<feature type="region of interest" description="Disordered" evidence="1">
    <location>
        <begin position="48"/>
        <end position="79"/>
    </location>
</feature>
<gene>
    <name evidence="2" type="ORF">STSP_39520</name>
</gene>
<accession>A0A177HPE6</accession>
<evidence type="ECO:0000313" key="2">
    <source>
        <dbReference type="EMBL" id="OAH12606.1"/>
    </source>
</evidence>
<dbReference type="AlphaFoldDB" id="A0A177HPE6"/>
<dbReference type="Proteomes" id="UP000077381">
    <property type="component" value="Unassembled WGS sequence"/>
</dbReference>
<keyword evidence="3" id="KW-1185">Reference proteome</keyword>
<proteinExistence type="predicted"/>